<comment type="caution">
    <text evidence="2">The sequence shown here is derived from an EMBL/GenBank/DDBJ whole genome shotgun (WGS) entry which is preliminary data.</text>
</comment>
<feature type="region of interest" description="Disordered" evidence="1">
    <location>
        <begin position="1"/>
        <end position="23"/>
    </location>
</feature>
<evidence type="ECO:0000313" key="2">
    <source>
        <dbReference type="EMBL" id="MCT1606345.1"/>
    </source>
</evidence>
<feature type="compositionally biased region" description="Polar residues" evidence="1">
    <location>
        <begin position="1"/>
        <end position="10"/>
    </location>
</feature>
<accession>A0ABT2HNT6</accession>
<sequence>MIKVGSSFTNPHAGERTGEESALTRVRLEDLDARSLGKETHPLPLEEALDHEGGWAPRFEGRVLTDFEAKALNVERQIFDLTYLRSE</sequence>
<name>A0ABT2HNT6_9MICC</name>
<dbReference type="EMBL" id="JALXMO010000004">
    <property type="protein sequence ID" value="MCT1606345.1"/>
    <property type="molecule type" value="Genomic_DNA"/>
</dbReference>
<reference evidence="2 3" key="1">
    <citation type="submission" date="2022-04" db="EMBL/GenBank/DDBJ databases">
        <title>Human microbiome associated bacterial genomes.</title>
        <authorList>
            <person name="Sandstrom S."/>
            <person name="Salamzade R."/>
            <person name="Kalan L.R."/>
        </authorList>
    </citation>
    <scope>NUCLEOTIDE SEQUENCE [LARGE SCALE GENOMIC DNA]</scope>
    <source>
        <strain evidence="3">p3-SID767</strain>
    </source>
</reference>
<proteinExistence type="predicted"/>
<keyword evidence="3" id="KW-1185">Reference proteome</keyword>
<evidence type="ECO:0000256" key="1">
    <source>
        <dbReference type="SAM" id="MobiDB-lite"/>
    </source>
</evidence>
<evidence type="ECO:0000313" key="3">
    <source>
        <dbReference type="Proteomes" id="UP001205046"/>
    </source>
</evidence>
<dbReference type="RefSeq" id="WP_260072516.1">
    <property type="nucleotide sequence ID" value="NZ_JALXMO010000004.1"/>
</dbReference>
<organism evidence="2 3">
    <name type="scientific">Nesterenkonia massiliensis</name>
    <dbReference type="NCBI Taxonomy" id="1232429"/>
    <lineage>
        <taxon>Bacteria</taxon>
        <taxon>Bacillati</taxon>
        <taxon>Actinomycetota</taxon>
        <taxon>Actinomycetes</taxon>
        <taxon>Micrococcales</taxon>
        <taxon>Micrococcaceae</taxon>
        <taxon>Nesterenkonia</taxon>
    </lineage>
</organism>
<gene>
    <name evidence="2" type="ORF">M3B43_03185</name>
</gene>
<dbReference type="Proteomes" id="UP001205046">
    <property type="component" value="Unassembled WGS sequence"/>
</dbReference>
<protein>
    <submittedName>
        <fullName evidence="2">Uncharacterized protein</fullName>
    </submittedName>
</protein>